<keyword evidence="2" id="KW-0067">ATP-binding</keyword>
<evidence type="ECO:0000313" key="4">
    <source>
        <dbReference type="EMBL" id="CAB4910619.1"/>
    </source>
</evidence>
<dbReference type="GO" id="GO:0005524">
    <property type="term" value="F:ATP binding"/>
    <property type="evidence" value="ECO:0007669"/>
    <property type="project" value="UniProtKB-KW"/>
</dbReference>
<name>A0A6J7H4I4_9ZZZZ</name>
<reference evidence="4" key="1">
    <citation type="submission" date="2020-05" db="EMBL/GenBank/DDBJ databases">
        <authorList>
            <person name="Chiriac C."/>
            <person name="Salcher M."/>
            <person name="Ghai R."/>
            <person name="Kavagutti S V."/>
        </authorList>
    </citation>
    <scope>NUCLEOTIDE SEQUENCE</scope>
</reference>
<dbReference type="InterPro" id="IPR040686">
    <property type="entry name" value="PurK_C"/>
</dbReference>
<dbReference type="PROSITE" id="PS50975">
    <property type="entry name" value="ATP_GRASP"/>
    <property type="match status" value="1"/>
</dbReference>
<dbReference type="SUPFAM" id="SSF51246">
    <property type="entry name" value="Rudiment single hybrid motif"/>
    <property type="match status" value="1"/>
</dbReference>
<dbReference type="Pfam" id="PF02222">
    <property type="entry name" value="ATP-grasp"/>
    <property type="match status" value="1"/>
</dbReference>
<feature type="domain" description="ATP-grasp" evidence="3">
    <location>
        <begin position="4"/>
        <end position="64"/>
    </location>
</feature>
<dbReference type="InterPro" id="IPR003135">
    <property type="entry name" value="ATP-grasp_carboxylate-amine"/>
</dbReference>
<sequence length="147" mass="15818">MAADIAQQIAVGLDVTGVLAVELFETTDERLLVNELAMRPHNSGHWTIEGSVTSQFEQHLRAVLDLPLGSTAMRGEWAVMVNILGGPSSDSLAERLPHALAHHADVKVHLYGKQPRPGRKVGHVTVLADILEDAVAQARGAAAFFQD</sequence>
<keyword evidence="1" id="KW-0547">Nucleotide-binding</keyword>
<dbReference type="SUPFAM" id="SSF56059">
    <property type="entry name" value="Glutathione synthetase ATP-binding domain-like"/>
    <property type="match status" value="1"/>
</dbReference>
<evidence type="ECO:0000256" key="2">
    <source>
        <dbReference type="ARBA" id="ARBA00022840"/>
    </source>
</evidence>
<dbReference type="Pfam" id="PF17769">
    <property type="entry name" value="PurK_C"/>
    <property type="match status" value="1"/>
</dbReference>
<dbReference type="Gene3D" id="3.30.470.20">
    <property type="entry name" value="ATP-grasp fold, B domain"/>
    <property type="match status" value="1"/>
</dbReference>
<evidence type="ECO:0000259" key="3">
    <source>
        <dbReference type="PROSITE" id="PS50975"/>
    </source>
</evidence>
<proteinExistence type="predicted"/>
<dbReference type="AlphaFoldDB" id="A0A6J7H4I4"/>
<dbReference type="GO" id="GO:0005829">
    <property type="term" value="C:cytosol"/>
    <property type="evidence" value="ECO:0007669"/>
    <property type="project" value="TreeGrafter"/>
</dbReference>
<accession>A0A6J7H4I4</accession>
<dbReference type="EMBL" id="CAFBMB010000168">
    <property type="protein sequence ID" value="CAB4910619.1"/>
    <property type="molecule type" value="Genomic_DNA"/>
</dbReference>
<protein>
    <submittedName>
        <fullName evidence="4">Unannotated protein</fullName>
    </submittedName>
</protein>
<dbReference type="GO" id="GO:0046872">
    <property type="term" value="F:metal ion binding"/>
    <property type="evidence" value="ECO:0007669"/>
    <property type="project" value="InterPro"/>
</dbReference>
<dbReference type="InterPro" id="IPR011761">
    <property type="entry name" value="ATP-grasp"/>
</dbReference>
<dbReference type="GO" id="GO:0003824">
    <property type="term" value="F:catalytic activity"/>
    <property type="evidence" value="ECO:0007669"/>
    <property type="project" value="UniProtKB-ARBA"/>
</dbReference>
<evidence type="ECO:0000256" key="1">
    <source>
        <dbReference type="ARBA" id="ARBA00022741"/>
    </source>
</evidence>
<dbReference type="PANTHER" id="PTHR11609:SF5">
    <property type="entry name" value="PHOSPHORIBOSYLAMINOIMIDAZOLE CARBOXYLASE"/>
    <property type="match status" value="1"/>
</dbReference>
<organism evidence="4">
    <name type="scientific">freshwater metagenome</name>
    <dbReference type="NCBI Taxonomy" id="449393"/>
    <lineage>
        <taxon>unclassified sequences</taxon>
        <taxon>metagenomes</taxon>
        <taxon>ecological metagenomes</taxon>
    </lineage>
</organism>
<dbReference type="InterPro" id="IPR011054">
    <property type="entry name" value="Rudment_hybrid_motif"/>
</dbReference>
<gene>
    <name evidence="4" type="ORF">UFOPK3516_01476</name>
</gene>
<dbReference type="PANTHER" id="PTHR11609">
    <property type="entry name" value="PURINE BIOSYNTHESIS PROTEIN 6/7, PUR6/7"/>
    <property type="match status" value="1"/>
</dbReference>